<name>A0A8B0SQ60_9GAMM</name>
<dbReference type="EMBL" id="CP072748">
    <property type="protein sequence ID" value="QTX11827.1"/>
    <property type="molecule type" value="Genomic_DNA"/>
</dbReference>
<evidence type="ECO:0008006" key="4">
    <source>
        <dbReference type="Google" id="ProtNLM"/>
    </source>
</evidence>
<gene>
    <name evidence="2" type="ORF">J1836_005675</name>
    <name evidence="1" type="ORF">J1836_07150</name>
</gene>
<organism evidence="2">
    <name type="scientific">Thiothrix fructosivorans</name>
    <dbReference type="NCBI Taxonomy" id="111770"/>
    <lineage>
        <taxon>Bacteria</taxon>
        <taxon>Pseudomonadati</taxon>
        <taxon>Pseudomonadota</taxon>
        <taxon>Gammaproteobacteria</taxon>
        <taxon>Thiotrichales</taxon>
        <taxon>Thiotrichaceae</taxon>
        <taxon>Thiothrix</taxon>
    </lineage>
</organism>
<evidence type="ECO:0000313" key="3">
    <source>
        <dbReference type="Proteomes" id="UP000664466"/>
    </source>
</evidence>
<reference evidence="2" key="2">
    <citation type="submission" date="2021-04" db="EMBL/GenBank/DDBJ databases">
        <title>Complete Genome and methylome analysis of Thiothrix fructosivorans ATCC 49748.</title>
        <authorList>
            <person name="Fomenkov A."/>
            <person name="Sun L."/>
            <person name="Vincze T."/>
            <person name="Grabovich M.Y."/>
            <person name="Roberts R.J."/>
        </authorList>
    </citation>
    <scope>NUCLEOTIDE SEQUENCE</scope>
    <source>
        <strain evidence="2">ATCC 49748</strain>
    </source>
</reference>
<dbReference type="EMBL" id="JAFMPM010000006">
    <property type="protein sequence ID" value="MBO0612706.1"/>
    <property type="molecule type" value="Genomic_DNA"/>
</dbReference>
<reference evidence="1 3" key="1">
    <citation type="submission" date="2021-03" db="EMBL/GenBank/DDBJ databases">
        <title>Draft genome and methylome analysis of Thiotrix fructosivoruns ATCC 49748.</title>
        <authorList>
            <person name="Fomenkov A."/>
            <person name="Grabovich M.Y."/>
            <person name="Roberts R.J."/>
        </authorList>
    </citation>
    <scope>NUCLEOTIDE SEQUENCE [LARGE SCALE GENOMIC DNA]</scope>
    <source>
        <strain evidence="1 3">ATCC 49748</strain>
    </source>
</reference>
<dbReference type="RefSeq" id="WP_207250393.1">
    <property type="nucleotide sequence ID" value="NZ_JAFMPM010000006.1"/>
</dbReference>
<dbReference type="Proteomes" id="UP000664466">
    <property type="component" value="Unassembled WGS sequence"/>
</dbReference>
<accession>A0A8B0SQ60</accession>
<keyword evidence="3" id="KW-1185">Reference proteome</keyword>
<sequence length="180" mass="20034">MEGSIRKTCVPPIQDLLQTNGFQDFLQAGTQKNGSINLLRNAKEARDMNPIDFVLAVGPTGKWDYKNDKLASKNQDMIGGQNMLQRFGNFHFGYVAAANDFTLAESMAGAGLVQHFLQDGNPINTPVLDKILDQVTDVSSEDAEEAEYLTHAGYEWFDNAGDAADILDGWNFYHEQERKN</sequence>
<proteinExistence type="predicted"/>
<evidence type="ECO:0000313" key="2">
    <source>
        <dbReference type="EMBL" id="QTX11827.1"/>
    </source>
</evidence>
<protein>
    <recommendedName>
        <fullName evidence="4">Bacterial toxin 44 domain-containing protein</fullName>
    </recommendedName>
</protein>
<evidence type="ECO:0000313" key="1">
    <source>
        <dbReference type="EMBL" id="MBO0612706.1"/>
    </source>
</evidence>
<dbReference type="AlphaFoldDB" id="A0A8B0SQ60"/>